<dbReference type="EMBL" id="CP109109">
    <property type="protein sequence ID" value="WSB96886.1"/>
    <property type="molecule type" value="Genomic_DNA"/>
</dbReference>
<sequence>MGSEVWALIHTGKNPGHRDYRATITTMWRAFPSDPAVSADKVPPEPPEAPRTPRQMADAWVRRVRKWAHAQGFYVSDGGALPHLIMHAYVTAHPHDPRPSLRRR</sequence>
<dbReference type="Proteomes" id="UP001348369">
    <property type="component" value="Chromosome"/>
</dbReference>
<keyword evidence="2" id="KW-1185">Reference proteome</keyword>
<organism evidence="1 2">
    <name type="scientific">Streptomyces scopuliridis</name>
    <dbReference type="NCBI Taxonomy" id="452529"/>
    <lineage>
        <taxon>Bacteria</taxon>
        <taxon>Bacillati</taxon>
        <taxon>Actinomycetota</taxon>
        <taxon>Actinomycetes</taxon>
        <taxon>Kitasatosporales</taxon>
        <taxon>Streptomycetaceae</taxon>
        <taxon>Streptomyces</taxon>
    </lineage>
</organism>
<name>A0ACD4ZI91_9ACTN</name>
<proteinExistence type="predicted"/>
<evidence type="ECO:0000313" key="1">
    <source>
        <dbReference type="EMBL" id="WSB96886.1"/>
    </source>
</evidence>
<gene>
    <name evidence="1" type="ORF">OG835_07655</name>
</gene>
<accession>A0ACD4ZI91</accession>
<evidence type="ECO:0000313" key="2">
    <source>
        <dbReference type="Proteomes" id="UP001348369"/>
    </source>
</evidence>
<reference evidence="1" key="1">
    <citation type="submission" date="2022-10" db="EMBL/GenBank/DDBJ databases">
        <title>The complete genomes of actinobacterial strains from the NBC collection.</title>
        <authorList>
            <person name="Joergensen T.S."/>
            <person name="Alvarez Arevalo M."/>
            <person name="Sterndorff E.B."/>
            <person name="Faurdal D."/>
            <person name="Vuksanovic O."/>
            <person name="Mourched A.-S."/>
            <person name="Charusanti P."/>
            <person name="Shaw S."/>
            <person name="Blin K."/>
            <person name="Weber T."/>
        </authorList>
    </citation>
    <scope>NUCLEOTIDE SEQUENCE</scope>
    <source>
        <strain evidence="1">NBC 01771</strain>
    </source>
</reference>
<protein>
    <submittedName>
        <fullName evidence="1">Uncharacterized protein</fullName>
    </submittedName>
</protein>